<feature type="transmembrane region" description="Helical" evidence="1">
    <location>
        <begin position="245"/>
        <end position="263"/>
    </location>
</feature>
<feature type="transmembrane region" description="Helical" evidence="1">
    <location>
        <begin position="524"/>
        <end position="546"/>
    </location>
</feature>
<feature type="transmembrane region" description="Helical" evidence="1">
    <location>
        <begin position="738"/>
        <end position="755"/>
    </location>
</feature>
<dbReference type="OrthoDB" id="3253026at2759"/>
<dbReference type="EMBL" id="KZ110602">
    <property type="protein sequence ID" value="OSX59480.1"/>
    <property type="molecule type" value="Genomic_DNA"/>
</dbReference>
<feature type="signal peptide" evidence="2">
    <location>
        <begin position="1"/>
        <end position="25"/>
    </location>
</feature>
<feature type="transmembrane region" description="Helical" evidence="1">
    <location>
        <begin position="41"/>
        <end position="62"/>
    </location>
</feature>
<feature type="transmembrane region" description="Helical" evidence="1">
    <location>
        <begin position="74"/>
        <end position="94"/>
    </location>
</feature>
<feature type="transmembrane region" description="Helical" evidence="1">
    <location>
        <begin position="490"/>
        <end position="512"/>
    </location>
</feature>
<sequence>MSVWTYICCACPVILLQLLFVPVASAPLPAITECQQDLTTVWHLILFFATNYAAHAATNPSYFDSQVYVHIWRLKAWLSWPVICALFLPYGGAYRSSLLMMAMVRMSYIGLDEVSVALVSGAMLVVARTTLWTPPIWPEEVPVQLPEEFFNITESEAEQISAKFVLDDSIAGVPTAQVEPDKCDVFGGAQLPDGYELRCLSPDLKWISAASNAKVLPPPIAFAKALLRSNVEDTAHIKLCRPRRWMKALLSVVQLVSASITLYNTRGDQLSRFGYAAYGLSVIPYALMSFINLLCNISMGEWPCRYVLRTAILEEAMRRTGSRVDGAVGTVREVAPESTGADMSAPERPHLKDGYTLASLSVELPETEKPSVDDRPKLVVSVGDFRRKFRFDPDAAGGDAGIRLFNFKIADLNDRIFPSALSPEKGRGWGIIGNIPSERTWIWWGYVFADVLCILLPTAAIFLPYVIINFLTGYKAQSSTVAERAWMTSWLVYCAIFTHNALVIPVLSAPILTSSRCQKDLTIIWDLILFFITNYVAHAATTPGLIGTLDPAVYIGYKTWISIPSIFALFLPYGGLVRSICIMVGISSLSPFGLDEVTMALLSGTIVLVARDPRRWQPSQTEELIWVKLPAMFHDITDEEASRSLAQFKVEGPNFPVVKIDSNKYNMFGETVLPPGYLFCSVRTDVSMFIQPLCEAYIKEYMLLVRGPQASTIRPDMMRLGFNNKEVSADHVGAIRNLLRSNLISAIVTLYASWGDQISRFGYAVYGLSVIPYALMSLVNLLCNLSIGDMSCRYVLHTGVCAEAAGRNGARLHGMVASTVPRALAETNSIGTDSDPVDTADPADEFVFAFLSIEESEGPDVDHKVLAVRSGGTIKRFKLHSDDTPVEGAHTFHVSSINNYPLRTPRAPVAGAAETSPPKWAMTMLGSIMTLLYLPYIVLSLLTGFQANNSTLFERESMIFWLVFDCERLGQAHYFGALLVSVSHLQ</sequence>
<organism evidence="3 4">
    <name type="scientific">Postia placenta MAD-698-R-SB12</name>
    <dbReference type="NCBI Taxonomy" id="670580"/>
    <lineage>
        <taxon>Eukaryota</taxon>
        <taxon>Fungi</taxon>
        <taxon>Dikarya</taxon>
        <taxon>Basidiomycota</taxon>
        <taxon>Agaricomycotina</taxon>
        <taxon>Agaricomycetes</taxon>
        <taxon>Polyporales</taxon>
        <taxon>Adustoporiaceae</taxon>
        <taxon>Rhodonia</taxon>
    </lineage>
</organism>
<accession>A0A1X6MT89</accession>
<feature type="transmembrane region" description="Helical" evidence="1">
    <location>
        <begin position="275"/>
        <end position="295"/>
    </location>
</feature>
<keyword evidence="1" id="KW-0812">Transmembrane</keyword>
<reference evidence="3 4" key="1">
    <citation type="submission" date="2017-04" db="EMBL/GenBank/DDBJ databases">
        <title>Genome Sequence of the Model Brown-Rot Fungus Postia placenta SB12.</title>
        <authorList>
            <consortium name="DOE Joint Genome Institute"/>
            <person name="Gaskell J."/>
            <person name="Kersten P."/>
            <person name="Larrondo L.F."/>
            <person name="Canessa P."/>
            <person name="Martinez D."/>
            <person name="Hibbett D."/>
            <person name="Schmoll M."/>
            <person name="Kubicek C.P."/>
            <person name="Martinez A.T."/>
            <person name="Yadav J."/>
            <person name="Master E."/>
            <person name="Magnuson J.K."/>
            <person name="James T."/>
            <person name="Yaver D."/>
            <person name="Berka R."/>
            <person name="Labutti K."/>
            <person name="Lipzen A."/>
            <person name="Aerts A."/>
            <person name="Barry K."/>
            <person name="Henrissat B."/>
            <person name="Blanchette R."/>
            <person name="Grigoriev I."/>
            <person name="Cullen D."/>
        </authorList>
    </citation>
    <scope>NUCLEOTIDE SEQUENCE [LARGE SCALE GENOMIC DNA]</scope>
    <source>
        <strain evidence="3 4">MAD-698-R-SB12</strain>
    </source>
</reference>
<keyword evidence="1" id="KW-1133">Transmembrane helix</keyword>
<evidence type="ECO:0000313" key="3">
    <source>
        <dbReference type="EMBL" id="OSX59480.1"/>
    </source>
</evidence>
<evidence type="ECO:0000313" key="4">
    <source>
        <dbReference type="Proteomes" id="UP000194127"/>
    </source>
</evidence>
<name>A0A1X6MT89_9APHY</name>
<feature type="transmembrane region" description="Helical" evidence="1">
    <location>
        <begin position="441"/>
        <end position="470"/>
    </location>
</feature>
<dbReference type="AlphaFoldDB" id="A0A1X6MT89"/>
<protein>
    <submittedName>
        <fullName evidence="3">Uncharacterized protein</fullName>
    </submittedName>
</protein>
<keyword evidence="2" id="KW-0732">Signal</keyword>
<keyword evidence="1" id="KW-0472">Membrane</keyword>
<feature type="transmembrane region" description="Helical" evidence="1">
    <location>
        <begin position="924"/>
        <end position="945"/>
    </location>
</feature>
<evidence type="ECO:0000256" key="2">
    <source>
        <dbReference type="SAM" id="SignalP"/>
    </source>
</evidence>
<evidence type="ECO:0000256" key="1">
    <source>
        <dbReference type="SAM" id="Phobius"/>
    </source>
</evidence>
<dbReference type="RefSeq" id="XP_024336274.1">
    <property type="nucleotide sequence ID" value="XM_024479595.1"/>
</dbReference>
<feature type="transmembrane region" description="Helical" evidence="1">
    <location>
        <begin position="761"/>
        <end position="783"/>
    </location>
</feature>
<keyword evidence="4" id="KW-1185">Reference proteome</keyword>
<feature type="chain" id="PRO_5012214142" evidence="2">
    <location>
        <begin position="26"/>
        <end position="986"/>
    </location>
</feature>
<proteinExistence type="predicted"/>
<dbReference type="GeneID" id="36324545"/>
<feature type="transmembrane region" description="Helical" evidence="1">
    <location>
        <begin position="566"/>
        <end position="586"/>
    </location>
</feature>
<dbReference type="Proteomes" id="UP000194127">
    <property type="component" value="Unassembled WGS sequence"/>
</dbReference>
<gene>
    <name evidence="3" type="ORF">POSPLADRAFT_1048794</name>
</gene>